<dbReference type="AlphaFoldDB" id="A0A9P6H7Z1"/>
<sequence length="236" mass="27265">MPKTHLDRTGWVHDLNFRTNSVRQYLHTKIQAARSFIYQLGHAVAGARVDGLLKSTSSVPTLNSFCEQLGQLGKEFNVSQMMVVDLLHEFELGVWKALFIHLIRILHAASERPGILVDILNTRFRQVPTFGRFTIRRFHNNVSDMKKLAARDFEDILQCSIPIFEGLLPEPFNRMLLRLLYKAAEWHALAKLRMHTESTLDLLEAVTKDFGRLMRQFRDKTSETFETVELPRETGT</sequence>
<evidence type="ECO:0000313" key="2">
    <source>
        <dbReference type="Proteomes" id="UP000736335"/>
    </source>
</evidence>
<accession>A0A9P6H7Z1</accession>
<proteinExistence type="predicted"/>
<keyword evidence="2" id="KW-1185">Reference proteome</keyword>
<gene>
    <name evidence="1" type="ORF">BJ322DRAFT_261027</name>
</gene>
<name>A0A9P6H7Z1_9AGAM</name>
<protein>
    <submittedName>
        <fullName evidence="1">Uncharacterized protein</fullName>
    </submittedName>
</protein>
<dbReference type="OrthoDB" id="3269417at2759"/>
<dbReference type="Proteomes" id="UP000736335">
    <property type="component" value="Unassembled WGS sequence"/>
</dbReference>
<dbReference type="EMBL" id="WIUZ02000014">
    <property type="protein sequence ID" value="KAF9781218.1"/>
    <property type="molecule type" value="Genomic_DNA"/>
</dbReference>
<evidence type="ECO:0000313" key="1">
    <source>
        <dbReference type="EMBL" id="KAF9781218.1"/>
    </source>
</evidence>
<organism evidence="1 2">
    <name type="scientific">Thelephora terrestris</name>
    <dbReference type="NCBI Taxonomy" id="56493"/>
    <lineage>
        <taxon>Eukaryota</taxon>
        <taxon>Fungi</taxon>
        <taxon>Dikarya</taxon>
        <taxon>Basidiomycota</taxon>
        <taxon>Agaricomycotina</taxon>
        <taxon>Agaricomycetes</taxon>
        <taxon>Thelephorales</taxon>
        <taxon>Thelephoraceae</taxon>
        <taxon>Thelephora</taxon>
    </lineage>
</organism>
<reference evidence="1" key="1">
    <citation type="journal article" date="2020" name="Nat. Commun.">
        <title>Large-scale genome sequencing of mycorrhizal fungi provides insights into the early evolution of symbiotic traits.</title>
        <authorList>
            <person name="Miyauchi S."/>
            <person name="Kiss E."/>
            <person name="Kuo A."/>
            <person name="Drula E."/>
            <person name="Kohler A."/>
            <person name="Sanchez-Garcia M."/>
            <person name="Morin E."/>
            <person name="Andreopoulos B."/>
            <person name="Barry K.W."/>
            <person name="Bonito G."/>
            <person name="Buee M."/>
            <person name="Carver A."/>
            <person name="Chen C."/>
            <person name="Cichocki N."/>
            <person name="Clum A."/>
            <person name="Culley D."/>
            <person name="Crous P.W."/>
            <person name="Fauchery L."/>
            <person name="Girlanda M."/>
            <person name="Hayes R.D."/>
            <person name="Keri Z."/>
            <person name="LaButti K."/>
            <person name="Lipzen A."/>
            <person name="Lombard V."/>
            <person name="Magnuson J."/>
            <person name="Maillard F."/>
            <person name="Murat C."/>
            <person name="Nolan M."/>
            <person name="Ohm R.A."/>
            <person name="Pangilinan J."/>
            <person name="Pereira M.F."/>
            <person name="Perotto S."/>
            <person name="Peter M."/>
            <person name="Pfister S."/>
            <person name="Riley R."/>
            <person name="Sitrit Y."/>
            <person name="Stielow J.B."/>
            <person name="Szollosi G."/>
            <person name="Zifcakova L."/>
            <person name="Stursova M."/>
            <person name="Spatafora J.W."/>
            <person name="Tedersoo L."/>
            <person name="Vaario L.M."/>
            <person name="Yamada A."/>
            <person name="Yan M."/>
            <person name="Wang P."/>
            <person name="Xu J."/>
            <person name="Bruns T."/>
            <person name="Baldrian P."/>
            <person name="Vilgalys R."/>
            <person name="Dunand C."/>
            <person name="Henrissat B."/>
            <person name="Grigoriev I.V."/>
            <person name="Hibbett D."/>
            <person name="Nagy L.G."/>
            <person name="Martin F.M."/>
        </authorList>
    </citation>
    <scope>NUCLEOTIDE SEQUENCE</scope>
    <source>
        <strain evidence="1">UH-Tt-Lm1</strain>
    </source>
</reference>
<comment type="caution">
    <text evidence="1">The sequence shown here is derived from an EMBL/GenBank/DDBJ whole genome shotgun (WGS) entry which is preliminary data.</text>
</comment>
<reference evidence="1" key="2">
    <citation type="submission" date="2020-11" db="EMBL/GenBank/DDBJ databases">
        <authorList>
            <consortium name="DOE Joint Genome Institute"/>
            <person name="Kuo A."/>
            <person name="Miyauchi S."/>
            <person name="Kiss E."/>
            <person name="Drula E."/>
            <person name="Kohler A."/>
            <person name="Sanchez-Garcia M."/>
            <person name="Andreopoulos B."/>
            <person name="Barry K.W."/>
            <person name="Bonito G."/>
            <person name="Buee M."/>
            <person name="Carver A."/>
            <person name="Chen C."/>
            <person name="Cichocki N."/>
            <person name="Clum A."/>
            <person name="Culley D."/>
            <person name="Crous P.W."/>
            <person name="Fauchery L."/>
            <person name="Girlanda M."/>
            <person name="Hayes R."/>
            <person name="Keri Z."/>
            <person name="Labutti K."/>
            <person name="Lipzen A."/>
            <person name="Lombard V."/>
            <person name="Magnuson J."/>
            <person name="Maillard F."/>
            <person name="Morin E."/>
            <person name="Murat C."/>
            <person name="Nolan M."/>
            <person name="Ohm R."/>
            <person name="Pangilinan J."/>
            <person name="Pereira M."/>
            <person name="Perotto S."/>
            <person name="Peter M."/>
            <person name="Riley R."/>
            <person name="Sitrit Y."/>
            <person name="Stielow B."/>
            <person name="Szollosi G."/>
            <person name="Zifcakova L."/>
            <person name="Stursova M."/>
            <person name="Spatafora J.W."/>
            <person name="Tedersoo L."/>
            <person name="Vaario L.-M."/>
            <person name="Yamada A."/>
            <person name="Yan M."/>
            <person name="Wang P."/>
            <person name="Xu J."/>
            <person name="Bruns T."/>
            <person name="Baldrian P."/>
            <person name="Vilgalys R."/>
            <person name="Henrissat B."/>
            <person name="Grigoriev I.V."/>
            <person name="Hibbett D."/>
            <person name="Nagy L.G."/>
            <person name="Martin F.M."/>
        </authorList>
    </citation>
    <scope>NUCLEOTIDE SEQUENCE</scope>
    <source>
        <strain evidence="1">UH-Tt-Lm1</strain>
    </source>
</reference>